<gene>
    <name evidence="2" type="ORF">CRG98_030542</name>
</gene>
<name>A0A2I0IZI4_PUNGR</name>
<sequence>MKCIELFFLRNPRRTAARPRRRTTTHPRRTSAQATARTHGSQARGLDESKHEPMACSPSPSNPSIAEIRTRVSKLPSLGSWRSWARDPHVICLDVAQHLLHLLSVQQSPVAEIGTLASKLLSLGLWRSWARDPRARFASPRWLGSQSQLPAAVETDR</sequence>
<comment type="caution">
    <text evidence="2">The sequence shown here is derived from an EMBL/GenBank/DDBJ whole genome shotgun (WGS) entry which is preliminary data.</text>
</comment>
<reference evidence="2 3" key="1">
    <citation type="submission" date="2017-11" db="EMBL/GenBank/DDBJ databases">
        <title>De-novo sequencing of pomegranate (Punica granatum L.) genome.</title>
        <authorList>
            <person name="Akparov Z."/>
            <person name="Amiraslanov A."/>
            <person name="Hajiyeva S."/>
            <person name="Abbasov M."/>
            <person name="Kaur K."/>
            <person name="Hamwieh A."/>
            <person name="Solovyev V."/>
            <person name="Salamov A."/>
            <person name="Braich B."/>
            <person name="Kosarev P."/>
            <person name="Mahmoud A."/>
            <person name="Hajiyev E."/>
            <person name="Babayeva S."/>
            <person name="Izzatullayeva V."/>
            <person name="Mammadov A."/>
            <person name="Mammadov A."/>
            <person name="Sharifova S."/>
            <person name="Ojaghi J."/>
            <person name="Eynullazada K."/>
            <person name="Bayramov B."/>
            <person name="Abdulazimova A."/>
            <person name="Shahmuradov I."/>
        </authorList>
    </citation>
    <scope>NUCLEOTIDE SEQUENCE [LARGE SCALE GENOMIC DNA]</scope>
    <source>
        <strain evidence="3">cv. AG2017</strain>
        <tissue evidence="2">Leaf</tissue>
    </source>
</reference>
<evidence type="ECO:0000256" key="1">
    <source>
        <dbReference type="SAM" id="MobiDB-lite"/>
    </source>
</evidence>
<feature type="region of interest" description="Disordered" evidence="1">
    <location>
        <begin position="14"/>
        <end position="67"/>
    </location>
</feature>
<dbReference type="EMBL" id="PGOL01002290">
    <property type="protein sequence ID" value="PKI49090.1"/>
    <property type="molecule type" value="Genomic_DNA"/>
</dbReference>
<proteinExistence type="predicted"/>
<feature type="compositionally biased region" description="Basic residues" evidence="1">
    <location>
        <begin position="14"/>
        <end position="29"/>
    </location>
</feature>
<dbReference type="AlphaFoldDB" id="A0A2I0IZI4"/>
<evidence type="ECO:0000313" key="2">
    <source>
        <dbReference type="EMBL" id="PKI49090.1"/>
    </source>
</evidence>
<organism evidence="2 3">
    <name type="scientific">Punica granatum</name>
    <name type="common">Pomegranate</name>
    <dbReference type="NCBI Taxonomy" id="22663"/>
    <lineage>
        <taxon>Eukaryota</taxon>
        <taxon>Viridiplantae</taxon>
        <taxon>Streptophyta</taxon>
        <taxon>Embryophyta</taxon>
        <taxon>Tracheophyta</taxon>
        <taxon>Spermatophyta</taxon>
        <taxon>Magnoliopsida</taxon>
        <taxon>eudicotyledons</taxon>
        <taxon>Gunneridae</taxon>
        <taxon>Pentapetalae</taxon>
        <taxon>rosids</taxon>
        <taxon>malvids</taxon>
        <taxon>Myrtales</taxon>
        <taxon>Lythraceae</taxon>
        <taxon>Punica</taxon>
    </lineage>
</organism>
<keyword evidence="3" id="KW-1185">Reference proteome</keyword>
<dbReference type="Proteomes" id="UP000233551">
    <property type="component" value="Unassembled WGS sequence"/>
</dbReference>
<accession>A0A2I0IZI4</accession>
<protein>
    <submittedName>
        <fullName evidence="2">Uncharacterized protein</fullName>
    </submittedName>
</protein>
<evidence type="ECO:0000313" key="3">
    <source>
        <dbReference type="Proteomes" id="UP000233551"/>
    </source>
</evidence>